<evidence type="ECO:0000313" key="3">
    <source>
        <dbReference type="Proteomes" id="UP000683575"/>
    </source>
</evidence>
<gene>
    <name evidence="2" type="ORF">KRR39_10435</name>
</gene>
<feature type="region of interest" description="Disordered" evidence="1">
    <location>
        <begin position="57"/>
        <end position="82"/>
    </location>
</feature>
<dbReference type="Pfam" id="PF10944">
    <property type="entry name" value="DUF2630"/>
    <property type="match status" value="1"/>
</dbReference>
<accession>A0A975T1Z1</accession>
<dbReference type="KEGG" id="nps:KRR39_10435"/>
<name>A0A975T1Z1_9ACTN</name>
<protein>
    <submittedName>
        <fullName evidence="2">DUF2630 family protein</fullName>
    </submittedName>
</protein>
<evidence type="ECO:0000256" key="1">
    <source>
        <dbReference type="SAM" id="MobiDB-lite"/>
    </source>
</evidence>
<organism evidence="2 3">
    <name type="scientific">Nocardioides panacis</name>
    <dbReference type="NCBI Taxonomy" id="2849501"/>
    <lineage>
        <taxon>Bacteria</taxon>
        <taxon>Bacillati</taxon>
        <taxon>Actinomycetota</taxon>
        <taxon>Actinomycetes</taxon>
        <taxon>Propionibacteriales</taxon>
        <taxon>Nocardioidaceae</taxon>
        <taxon>Nocardioides</taxon>
    </lineage>
</organism>
<dbReference type="AlphaFoldDB" id="A0A975T1Z1"/>
<sequence length="82" mass="9352">MADDQPIHQRITDLVGRERDLRARLAAGQISVDEERHQLTSIESELDQAWDLLRQRQAHREFGQDPDTASTRGGPTVEGYLQ</sequence>
<reference evidence="2" key="1">
    <citation type="submission" date="2021-06" db="EMBL/GenBank/DDBJ databases">
        <title>Complete genome sequence of Nocardioides sp. G188.</title>
        <authorList>
            <person name="Im W.-T."/>
        </authorList>
    </citation>
    <scope>NUCLEOTIDE SEQUENCE</scope>
    <source>
        <strain evidence="2">G188</strain>
    </source>
</reference>
<evidence type="ECO:0000313" key="2">
    <source>
        <dbReference type="EMBL" id="QWZ10109.1"/>
    </source>
</evidence>
<dbReference type="InterPro" id="IPR020311">
    <property type="entry name" value="Uncharacterised_Rv0898c"/>
</dbReference>
<dbReference type="EMBL" id="CP077062">
    <property type="protein sequence ID" value="QWZ10109.1"/>
    <property type="molecule type" value="Genomic_DNA"/>
</dbReference>
<dbReference type="RefSeq" id="WP_216941955.1">
    <property type="nucleotide sequence ID" value="NZ_CP077062.1"/>
</dbReference>
<keyword evidence="3" id="KW-1185">Reference proteome</keyword>
<proteinExistence type="predicted"/>
<dbReference type="Proteomes" id="UP000683575">
    <property type="component" value="Chromosome"/>
</dbReference>